<evidence type="ECO:0000256" key="4">
    <source>
        <dbReference type="ARBA" id="ARBA00022722"/>
    </source>
</evidence>
<keyword evidence="11" id="KW-0511">Multifunctional enzyme</keyword>
<keyword evidence="4" id="KW-0540">Nuclease</keyword>
<evidence type="ECO:0000256" key="5">
    <source>
        <dbReference type="ARBA" id="ARBA00022759"/>
    </source>
</evidence>
<evidence type="ECO:0000259" key="13">
    <source>
        <dbReference type="PROSITE" id="PS50878"/>
    </source>
</evidence>
<feature type="compositionally biased region" description="Polar residues" evidence="12">
    <location>
        <begin position="1490"/>
        <end position="1505"/>
    </location>
</feature>
<dbReference type="Pfam" id="PF00078">
    <property type="entry name" value="RVT_1"/>
    <property type="match status" value="1"/>
</dbReference>
<dbReference type="PROSITE" id="PS50994">
    <property type="entry name" value="INTEGRASE"/>
    <property type="match status" value="1"/>
</dbReference>
<dbReference type="InterPro" id="IPR048270">
    <property type="entry name" value="PNMA_C"/>
</dbReference>
<dbReference type="InterPro" id="IPR001584">
    <property type="entry name" value="Integrase_cat-core"/>
</dbReference>
<dbReference type="SUPFAM" id="SSF56672">
    <property type="entry name" value="DNA/RNA polymerases"/>
    <property type="match status" value="1"/>
</dbReference>
<evidence type="ECO:0000256" key="10">
    <source>
        <dbReference type="ARBA" id="ARBA00022918"/>
    </source>
</evidence>
<evidence type="ECO:0000256" key="1">
    <source>
        <dbReference type="ARBA" id="ARBA00022670"/>
    </source>
</evidence>
<keyword evidence="10" id="KW-0695">RNA-directed DNA polymerase</keyword>
<dbReference type="InterPro" id="IPR000477">
    <property type="entry name" value="RT_dom"/>
</dbReference>
<feature type="region of interest" description="Disordered" evidence="12">
    <location>
        <begin position="833"/>
        <end position="852"/>
    </location>
</feature>
<keyword evidence="7" id="KW-0460">Magnesium</keyword>
<dbReference type="Pfam" id="PF17919">
    <property type="entry name" value="RT_RNaseH_2"/>
    <property type="match status" value="1"/>
</dbReference>
<dbReference type="Pfam" id="PF17921">
    <property type="entry name" value="Integrase_H2C2"/>
    <property type="match status" value="1"/>
</dbReference>
<proteinExistence type="predicted"/>
<evidence type="ECO:0000256" key="9">
    <source>
        <dbReference type="ARBA" id="ARBA00022908"/>
    </source>
</evidence>
<keyword evidence="8" id="KW-0694">RNA-binding</keyword>
<feature type="compositionally biased region" description="Basic and acidic residues" evidence="12">
    <location>
        <begin position="838"/>
        <end position="852"/>
    </location>
</feature>
<dbReference type="PROSITE" id="PS50878">
    <property type="entry name" value="RT_POL"/>
    <property type="match status" value="1"/>
</dbReference>
<dbReference type="InterPro" id="IPR043502">
    <property type="entry name" value="DNA/RNA_pol_sf"/>
</dbReference>
<evidence type="ECO:0000313" key="16">
    <source>
        <dbReference type="Proteomes" id="UP001152320"/>
    </source>
</evidence>
<dbReference type="InterPro" id="IPR001969">
    <property type="entry name" value="Aspartic_peptidase_AS"/>
</dbReference>
<keyword evidence="16" id="KW-1185">Reference proteome</keyword>
<organism evidence="15 16">
    <name type="scientific">Holothuria leucospilota</name>
    <name type="common">Black long sea cucumber</name>
    <name type="synonym">Mertensiothuria leucospilota</name>
    <dbReference type="NCBI Taxonomy" id="206669"/>
    <lineage>
        <taxon>Eukaryota</taxon>
        <taxon>Metazoa</taxon>
        <taxon>Echinodermata</taxon>
        <taxon>Eleutherozoa</taxon>
        <taxon>Echinozoa</taxon>
        <taxon>Holothuroidea</taxon>
        <taxon>Aspidochirotacea</taxon>
        <taxon>Aspidochirotida</taxon>
        <taxon>Holothuriidae</taxon>
        <taxon>Holothuria</taxon>
    </lineage>
</organism>
<dbReference type="PANTHER" id="PTHR37984:SF5">
    <property type="entry name" value="PROTEIN NYNRIN-LIKE"/>
    <property type="match status" value="1"/>
</dbReference>
<dbReference type="InterPro" id="IPR041588">
    <property type="entry name" value="Integrase_H2C2"/>
</dbReference>
<dbReference type="FunFam" id="3.10.10.10:FF:000007">
    <property type="entry name" value="Retrovirus-related Pol polyprotein from transposon 17.6-like Protein"/>
    <property type="match status" value="1"/>
</dbReference>
<dbReference type="SUPFAM" id="SSF53098">
    <property type="entry name" value="Ribonuclease H-like"/>
    <property type="match status" value="1"/>
</dbReference>
<dbReference type="CDD" id="cd01647">
    <property type="entry name" value="RT_LTR"/>
    <property type="match status" value="1"/>
</dbReference>
<evidence type="ECO:0000256" key="2">
    <source>
        <dbReference type="ARBA" id="ARBA00022679"/>
    </source>
</evidence>
<evidence type="ECO:0008006" key="17">
    <source>
        <dbReference type="Google" id="ProtNLM"/>
    </source>
</evidence>
<dbReference type="FunFam" id="3.30.70.270:FF:000020">
    <property type="entry name" value="Transposon Tf2-6 polyprotein-like Protein"/>
    <property type="match status" value="1"/>
</dbReference>
<dbReference type="PROSITE" id="PS00141">
    <property type="entry name" value="ASP_PROTEASE"/>
    <property type="match status" value="1"/>
</dbReference>
<dbReference type="FunFam" id="3.10.10.10:FF:000002">
    <property type="entry name" value="Retrovirus-related Pol polyprotein from transposon 17.6-like protein"/>
    <property type="match status" value="1"/>
</dbReference>
<dbReference type="FunFam" id="3.30.420.10:FF:000032">
    <property type="entry name" value="Retrovirus-related Pol polyprotein from transposon 297-like Protein"/>
    <property type="match status" value="1"/>
</dbReference>
<feature type="compositionally biased region" description="Basic and acidic residues" evidence="12">
    <location>
        <begin position="1518"/>
        <end position="1530"/>
    </location>
</feature>
<keyword evidence="6" id="KW-0378">Hydrolase</keyword>
<keyword evidence="2" id="KW-0808">Transferase</keyword>
<dbReference type="OrthoDB" id="4369127at2759"/>
<dbReference type="FunFam" id="1.10.340.70:FF:000001">
    <property type="entry name" value="Retrovirus-related Pol polyprotein from transposon gypsy-like Protein"/>
    <property type="match status" value="1"/>
</dbReference>
<dbReference type="GO" id="GO:0004519">
    <property type="term" value="F:endonuclease activity"/>
    <property type="evidence" value="ECO:0007669"/>
    <property type="project" value="UniProtKB-KW"/>
</dbReference>
<dbReference type="Gene3D" id="2.40.70.10">
    <property type="entry name" value="Acid Proteases"/>
    <property type="match status" value="1"/>
</dbReference>
<dbReference type="InterPro" id="IPR021109">
    <property type="entry name" value="Peptidase_aspartic_dom_sf"/>
</dbReference>
<dbReference type="GO" id="GO:0015074">
    <property type="term" value="P:DNA integration"/>
    <property type="evidence" value="ECO:0007669"/>
    <property type="project" value="UniProtKB-KW"/>
</dbReference>
<evidence type="ECO:0000256" key="7">
    <source>
        <dbReference type="ARBA" id="ARBA00022842"/>
    </source>
</evidence>
<gene>
    <name evidence="15" type="ORF">HOLleu_21306</name>
</gene>
<dbReference type="Pfam" id="PF14893">
    <property type="entry name" value="PNMA"/>
    <property type="match status" value="1"/>
</dbReference>
<dbReference type="PANTHER" id="PTHR37984">
    <property type="entry name" value="PROTEIN CBG26694"/>
    <property type="match status" value="1"/>
</dbReference>
<dbReference type="GO" id="GO:0003723">
    <property type="term" value="F:RNA binding"/>
    <property type="evidence" value="ECO:0007669"/>
    <property type="project" value="UniProtKB-KW"/>
</dbReference>
<dbReference type="Pfam" id="PF00665">
    <property type="entry name" value="rve"/>
    <property type="match status" value="1"/>
</dbReference>
<dbReference type="SUPFAM" id="SSF50630">
    <property type="entry name" value="Acid proteases"/>
    <property type="match status" value="1"/>
</dbReference>
<sequence length="1540" mass="175299">MEGSSSSGSGGNGTPGSGDQVAVPWSYVPLDFHIPIFSGKKQSPNDPSFAEWKAEVQTAFKTWRTPQDHKVPLLMRYLGGEAKREVLVMDNRDNIDEIFRLLQSIYGESIPLTTLLTKFYARSQQTSEGIRNYALTLRELVYKIKQVAPESVSDKVIRDKFVEGIKSTYIKCEVKRAIRTNPDLTFDKAITEAITLEGERLEYESMGEDATIQLQRLDKSRPQKDTPELVRLRDTIQDLQKKIVNLEGKALQGILDTGSQVTTISEKFARRYFHYLEKPRDDILWLNLKAANGLPIPLSGYIEADVEVMGTTIPKVGILILKTEPAPGIPCLLGMNVIQHVRDTLFKAQGKEYVKDLKTEKTGIFQIFNKLEQTYNFADENGKVGYVRIASRKSIYIPPRQEVIVTGRCRAGPNGQTYEALIEPCPNSQMPQNVLIAKTLGVVREGRVPVRLVNPNPYKVRITKSTKLGIVSQVETFEEPEVSIEPADEDTFSVGVNSQTVTKEKERNIPSGGDIFPELDISACNLTNAEKIRLQEVVQKHRKVFSTGPMDLGYATTIRHKIETGDAPPSRERHRKIPPQMFQQVKSHIKDLLKQGVITESHSPWAAPIVLVKKKDDSIRLCVDYRKLNAKTRRDAHPLPRIEESLEALGRAKYFSTLDLASGYWQIAMDPQDQEKTAFTTPMGLYEFTRLPFGLMNGPATFQRYMETCLGDLHYESILIYIDDIVIFSEDCESHLERLEMVFERLEKHGLKLKPSKCHLFQEQISYLGHVVSAKGVATDPDKCKTVINWKVPRSVTELRTFMGLAGYYRRFVKDFSKIAAPLYELIGTANVPKKGKRSDQQGKKQKKEPYKWTEKHQQAFDAIKVALTSPPILAFPDYSKPFIVYTDASSNGLGAVLSQVQDGKERVIAYASRTLRPAEKNDGNYSSFKIELQALTWAITEKFKGYLSGSKFTAYTDHNPLVHLSTAQLNATEQRWVARLANYDFDIVYRSGKSNGNADALSRKPDQEVVTCNVIKACCAIFSSDNFVEGAEEKMGERILPGLTKEELLRKQKLDEDIEPVRQCVKQGTKPNQEDMTSWSSTARRLCKEWKKLRLEDEILYRAIHDNIEPEPIYQLVLPKEMKTDIFTELHNKAGHFGNEKTYSMIRQRFYWPEMKADIQDWCKQCERCALRKVTGPTTKEPLVKIKTSAPLQILAVDFLTIERSTSGYEYVLVMTDLFTKFAVAIPTRDMTAKTTAQTLWRHFIQIFGCPARILSDQGPNFESNTIKELCRLYGIEKSRTTPYHPAGNGQCERMNRTLLNLIGTLPPESKPSWPEYLPELVHAYNNAIHSSTGFSPFFLMFGRHARLPVDFISPGLISEKEQQTKYEDSWVQKHHERFIKAFHLANTNLDTAGERQSQMYNRNARATPLIPGDRVLIRNRNVRGKRKVTDKWESQPYLILRQPNIDLPVCVLVPETGQGKEKIRHRNEMKPCPFPFRTKEDKKETVSNEEINQTPTQKVTSTPKGIVVYEPVQDSSENRELRRSERSNKGVPPERYGY</sequence>
<evidence type="ECO:0000256" key="12">
    <source>
        <dbReference type="SAM" id="MobiDB-lite"/>
    </source>
</evidence>
<dbReference type="GO" id="GO:0006508">
    <property type="term" value="P:proteolysis"/>
    <property type="evidence" value="ECO:0007669"/>
    <property type="project" value="UniProtKB-KW"/>
</dbReference>
<dbReference type="InterPro" id="IPR012337">
    <property type="entry name" value="RNaseH-like_sf"/>
</dbReference>
<dbReference type="InterPro" id="IPR043128">
    <property type="entry name" value="Rev_trsase/Diguanyl_cyclase"/>
</dbReference>
<keyword evidence="9" id="KW-0229">DNA integration</keyword>
<dbReference type="Gene3D" id="3.30.420.10">
    <property type="entry name" value="Ribonuclease H-like superfamily/Ribonuclease H"/>
    <property type="match status" value="1"/>
</dbReference>
<dbReference type="GO" id="GO:0003964">
    <property type="term" value="F:RNA-directed DNA polymerase activity"/>
    <property type="evidence" value="ECO:0007669"/>
    <property type="project" value="UniProtKB-KW"/>
</dbReference>
<dbReference type="Proteomes" id="UP001152320">
    <property type="component" value="Chromosome 10"/>
</dbReference>
<accession>A0A9Q1H6Q4</accession>
<feature type="domain" description="Reverse transcriptase" evidence="13">
    <location>
        <begin position="593"/>
        <end position="772"/>
    </location>
</feature>
<dbReference type="EMBL" id="JAIZAY010000010">
    <property type="protein sequence ID" value="KAJ8034456.1"/>
    <property type="molecule type" value="Genomic_DNA"/>
</dbReference>
<dbReference type="Gene3D" id="3.30.70.270">
    <property type="match status" value="2"/>
</dbReference>
<dbReference type="GO" id="GO:0004190">
    <property type="term" value="F:aspartic-type endopeptidase activity"/>
    <property type="evidence" value="ECO:0007669"/>
    <property type="project" value="InterPro"/>
</dbReference>
<feature type="region of interest" description="Disordered" evidence="12">
    <location>
        <begin position="1471"/>
        <end position="1540"/>
    </location>
</feature>
<protein>
    <recommendedName>
        <fullName evidence="17">Endonuclease</fullName>
    </recommendedName>
</protein>
<evidence type="ECO:0000313" key="15">
    <source>
        <dbReference type="EMBL" id="KAJ8034456.1"/>
    </source>
</evidence>
<dbReference type="InterPro" id="IPR036397">
    <property type="entry name" value="RNaseH_sf"/>
</dbReference>
<dbReference type="CDD" id="cd09274">
    <property type="entry name" value="RNase_HI_RT_Ty3"/>
    <property type="match status" value="1"/>
</dbReference>
<comment type="caution">
    <text evidence="15">The sequence shown here is derived from an EMBL/GenBank/DDBJ whole genome shotgun (WGS) entry which is preliminary data.</text>
</comment>
<dbReference type="InterPro" id="IPR041577">
    <property type="entry name" value="RT_RNaseH_2"/>
</dbReference>
<reference evidence="15" key="1">
    <citation type="submission" date="2021-10" db="EMBL/GenBank/DDBJ databases">
        <title>Tropical sea cucumber genome reveals ecological adaptation and Cuvierian tubules defense mechanism.</title>
        <authorList>
            <person name="Chen T."/>
        </authorList>
    </citation>
    <scope>NUCLEOTIDE SEQUENCE</scope>
    <source>
        <strain evidence="15">Nanhai2018</strain>
        <tissue evidence="15">Muscle</tissue>
    </source>
</reference>
<evidence type="ECO:0000256" key="11">
    <source>
        <dbReference type="ARBA" id="ARBA00023268"/>
    </source>
</evidence>
<feature type="domain" description="Integrase catalytic" evidence="14">
    <location>
        <begin position="1188"/>
        <end position="1346"/>
    </location>
</feature>
<evidence type="ECO:0000256" key="3">
    <source>
        <dbReference type="ARBA" id="ARBA00022695"/>
    </source>
</evidence>
<dbReference type="Gene3D" id="1.10.340.70">
    <property type="match status" value="1"/>
</dbReference>
<keyword evidence="3" id="KW-0548">Nucleotidyltransferase</keyword>
<keyword evidence="1" id="KW-0645">Protease</keyword>
<dbReference type="InterPro" id="IPR050951">
    <property type="entry name" value="Retrovirus_Pol_polyprotein"/>
</dbReference>
<evidence type="ECO:0000256" key="8">
    <source>
        <dbReference type="ARBA" id="ARBA00022884"/>
    </source>
</evidence>
<evidence type="ECO:0000259" key="14">
    <source>
        <dbReference type="PROSITE" id="PS50994"/>
    </source>
</evidence>
<keyword evidence="5" id="KW-0255">Endonuclease</keyword>
<evidence type="ECO:0000256" key="6">
    <source>
        <dbReference type="ARBA" id="ARBA00022801"/>
    </source>
</evidence>
<feature type="compositionally biased region" description="Basic and acidic residues" evidence="12">
    <location>
        <begin position="1479"/>
        <end position="1488"/>
    </location>
</feature>
<name>A0A9Q1H6Q4_HOLLE</name>
<dbReference type="Gene3D" id="3.10.10.10">
    <property type="entry name" value="HIV Type 1 Reverse Transcriptase, subunit A, domain 1"/>
    <property type="match status" value="1"/>
</dbReference>